<evidence type="ECO:0000313" key="3">
    <source>
        <dbReference type="Proteomes" id="UP000196102"/>
    </source>
</evidence>
<feature type="transmembrane region" description="Helical" evidence="1">
    <location>
        <begin position="12"/>
        <end position="34"/>
    </location>
</feature>
<reference evidence="3" key="1">
    <citation type="journal article" date="2017" name="Proc. Natl. Acad. Sci. U.S.A.">
        <title>Simulation of Deepwater Horizon oil plume reveals substrate specialization within a complex community of hydrocarbon-degraders.</title>
        <authorList>
            <person name="Hu P."/>
            <person name="Dubinsky E.A."/>
            <person name="Probst A.J."/>
            <person name="Wang J."/>
            <person name="Sieber C.M.K."/>
            <person name="Tom L.M."/>
            <person name="Gardinali P."/>
            <person name="Banfield J.F."/>
            <person name="Atlas R.M."/>
            <person name="Andersen G.L."/>
        </authorList>
    </citation>
    <scope>NUCLEOTIDE SEQUENCE [LARGE SCALE GENOMIC DNA]</scope>
</reference>
<organism evidence="2 3">
    <name type="scientific">Nonlabens dokdonensis</name>
    <dbReference type="NCBI Taxonomy" id="328515"/>
    <lineage>
        <taxon>Bacteria</taxon>
        <taxon>Pseudomonadati</taxon>
        <taxon>Bacteroidota</taxon>
        <taxon>Flavobacteriia</taxon>
        <taxon>Flavobacteriales</taxon>
        <taxon>Flavobacteriaceae</taxon>
        <taxon>Nonlabens</taxon>
    </lineage>
</organism>
<feature type="transmembrane region" description="Helical" evidence="1">
    <location>
        <begin position="60"/>
        <end position="80"/>
    </location>
</feature>
<evidence type="ECO:0000313" key="2">
    <source>
        <dbReference type="EMBL" id="OUS12908.1"/>
    </source>
</evidence>
<dbReference type="RefSeq" id="WP_303687272.1">
    <property type="nucleotide sequence ID" value="NZ_CAJXYO010000009.1"/>
</dbReference>
<name>A0A1Z8ARU3_9FLAO</name>
<protein>
    <submittedName>
        <fullName evidence="2">Uncharacterized protein</fullName>
    </submittedName>
</protein>
<dbReference type="EMBL" id="MAAX01000154">
    <property type="protein sequence ID" value="OUS12908.1"/>
    <property type="molecule type" value="Genomic_DNA"/>
</dbReference>
<dbReference type="Proteomes" id="UP000196102">
    <property type="component" value="Unassembled WGS sequence"/>
</dbReference>
<keyword evidence="1" id="KW-1133">Transmembrane helix</keyword>
<feature type="transmembrane region" description="Helical" evidence="1">
    <location>
        <begin position="85"/>
        <end position="105"/>
    </location>
</feature>
<sequence>MTTRRQPSKGAKALAIGSAVAVIMAVLPYAFYYYEALPDWLWDTKLFNSLSKSFDDNRLMASWILFQKLVPLILLIIWFLTCKHWWYHVIIIPISLYAFQLYNLFDFSSTYIDSGELYFIVPVVIISLSLTYLARIKVFDRIHGIDISEIEDDIKKPSDRWFK</sequence>
<proteinExistence type="predicted"/>
<keyword evidence="1" id="KW-0472">Membrane</keyword>
<accession>A0A1Z8ARU3</accession>
<feature type="transmembrane region" description="Helical" evidence="1">
    <location>
        <begin position="117"/>
        <end position="134"/>
    </location>
</feature>
<keyword evidence="1" id="KW-0812">Transmembrane</keyword>
<comment type="caution">
    <text evidence="2">The sequence shown here is derived from an EMBL/GenBank/DDBJ whole genome shotgun (WGS) entry which is preliminary data.</text>
</comment>
<gene>
    <name evidence="2" type="ORF">A9Q93_09910</name>
</gene>
<evidence type="ECO:0000256" key="1">
    <source>
        <dbReference type="SAM" id="Phobius"/>
    </source>
</evidence>
<dbReference type="AlphaFoldDB" id="A0A1Z8ARU3"/>